<reference evidence="1" key="1">
    <citation type="journal article" date="2014" name="Int. J. Syst. Evol. Microbiol.">
        <title>Complete genome sequence of Corynebacterium casei LMG S-19264T (=DSM 44701T), isolated from a smear-ripened cheese.</title>
        <authorList>
            <consortium name="US DOE Joint Genome Institute (JGI-PGF)"/>
            <person name="Walter F."/>
            <person name="Albersmeier A."/>
            <person name="Kalinowski J."/>
            <person name="Ruckert C."/>
        </authorList>
    </citation>
    <scope>NUCLEOTIDE SEQUENCE</scope>
    <source>
        <strain evidence="1">CCM 7905</strain>
    </source>
</reference>
<keyword evidence="2" id="KW-1185">Reference proteome</keyword>
<name>A0A917G4G4_9NOCA</name>
<dbReference type="CDD" id="cd09022">
    <property type="entry name" value="Aldose_epim_Ec_YihR"/>
    <property type="match status" value="1"/>
</dbReference>
<dbReference type="GO" id="GO:0016853">
    <property type="term" value="F:isomerase activity"/>
    <property type="evidence" value="ECO:0007669"/>
    <property type="project" value="InterPro"/>
</dbReference>
<protein>
    <submittedName>
        <fullName evidence="1">Aldose 1-epimerase</fullName>
    </submittedName>
</protein>
<sequence>MTESYVIENGPYRAEVVATGAGLRVLTRDGRALTETWPVGEKPPLSAGLILAPWPNRTRDGRFTFEGDEHQLEITEPAKNNASHGLVRRRDWTLVDHGDSRVEQTIDVGGEPGWPYPLRISVVHALVESGLIVTHSATNTGDTDAPFALGIHAFVRAGDTPLDECTLTVPAGTRLPVDAERNLPQGNSIPVAGTEYDLSSPRSLDGLWLDTPFSALLPDADGITRCRLTAPDAPATVLWTDEKFPWVQVFTADPKNDQAYPDRGRALAIEPMTAPVDALNSGVDLIVLKPGETWTGTWGLGQEWSLRNDQGEQE</sequence>
<accession>A0A917G4G4</accession>
<organism evidence="1 2">
    <name type="scientific">Rhodococcoides trifolii</name>
    <dbReference type="NCBI Taxonomy" id="908250"/>
    <lineage>
        <taxon>Bacteria</taxon>
        <taxon>Bacillati</taxon>
        <taxon>Actinomycetota</taxon>
        <taxon>Actinomycetes</taxon>
        <taxon>Mycobacteriales</taxon>
        <taxon>Nocardiaceae</taxon>
        <taxon>Rhodococcoides</taxon>
    </lineage>
</organism>
<evidence type="ECO:0000313" key="2">
    <source>
        <dbReference type="Proteomes" id="UP000654257"/>
    </source>
</evidence>
<dbReference type="GO" id="GO:0030246">
    <property type="term" value="F:carbohydrate binding"/>
    <property type="evidence" value="ECO:0007669"/>
    <property type="project" value="InterPro"/>
</dbReference>
<comment type="caution">
    <text evidence="1">The sequence shown here is derived from an EMBL/GenBank/DDBJ whole genome shotgun (WGS) entry which is preliminary data.</text>
</comment>
<dbReference type="AlphaFoldDB" id="A0A917G4G4"/>
<dbReference type="InterPro" id="IPR014718">
    <property type="entry name" value="GH-type_carb-bd"/>
</dbReference>
<dbReference type="GO" id="GO:0005975">
    <property type="term" value="P:carbohydrate metabolic process"/>
    <property type="evidence" value="ECO:0007669"/>
    <property type="project" value="InterPro"/>
</dbReference>
<dbReference type="EMBL" id="BMCU01000005">
    <property type="protein sequence ID" value="GGG22332.1"/>
    <property type="molecule type" value="Genomic_DNA"/>
</dbReference>
<dbReference type="RefSeq" id="WP_188546694.1">
    <property type="nucleotide sequence ID" value="NZ_BMCU01000005.1"/>
</dbReference>
<dbReference type="Proteomes" id="UP000654257">
    <property type="component" value="Unassembled WGS sequence"/>
</dbReference>
<proteinExistence type="predicted"/>
<dbReference type="Gene3D" id="2.70.98.10">
    <property type="match status" value="1"/>
</dbReference>
<reference evidence="1" key="2">
    <citation type="submission" date="2020-09" db="EMBL/GenBank/DDBJ databases">
        <authorList>
            <person name="Sun Q."/>
            <person name="Sedlacek I."/>
        </authorList>
    </citation>
    <scope>NUCLEOTIDE SEQUENCE</scope>
    <source>
        <strain evidence="1">CCM 7905</strain>
    </source>
</reference>
<dbReference type="InterPro" id="IPR037480">
    <property type="entry name" value="YihR-like"/>
</dbReference>
<dbReference type="Pfam" id="PF01263">
    <property type="entry name" value="Aldose_epim"/>
    <property type="match status" value="1"/>
</dbReference>
<gene>
    <name evidence="1" type="primary">galM</name>
    <name evidence="1" type="ORF">GCM10007304_40180</name>
</gene>
<dbReference type="SUPFAM" id="SSF74650">
    <property type="entry name" value="Galactose mutarotase-like"/>
    <property type="match status" value="1"/>
</dbReference>
<dbReference type="InterPro" id="IPR008183">
    <property type="entry name" value="Aldose_1/G6P_1-epimerase"/>
</dbReference>
<dbReference type="InterPro" id="IPR011013">
    <property type="entry name" value="Gal_mutarotase_sf_dom"/>
</dbReference>
<evidence type="ECO:0000313" key="1">
    <source>
        <dbReference type="EMBL" id="GGG22332.1"/>
    </source>
</evidence>